<dbReference type="OrthoDB" id="8216773at2"/>
<keyword evidence="9" id="KW-1185">Reference proteome</keyword>
<protein>
    <recommendedName>
        <fullName evidence="2">Putative pyrophosphorylase ModD</fullName>
    </recommendedName>
</protein>
<dbReference type="InterPro" id="IPR002638">
    <property type="entry name" value="Quinolinate_PRibosylTrfase_C"/>
</dbReference>
<accession>A0A1B7LA20</accession>
<dbReference type="InterPro" id="IPR013785">
    <property type="entry name" value="Aldolase_TIM"/>
</dbReference>
<dbReference type="GO" id="GO:0004514">
    <property type="term" value="F:nicotinate-nucleotide diphosphorylase (carboxylating) activity"/>
    <property type="evidence" value="ECO:0007669"/>
    <property type="project" value="InterPro"/>
</dbReference>
<dbReference type="GO" id="GO:0034213">
    <property type="term" value="P:quinolinate catabolic process"/>
    <property type="evidence" value="ECO:0007669"/>
    <property type="project" value="TreeGrafter"/>
</dbReference>
<dbReference type="RefSeq" id="WP_064595405.1">
    <property type="nucleotide sequence ID" value="NZ_CP134782.1"/>
</dbReference>
<dbReference type="InterPro" id="IPR022412">
    <property type="entry name" value="Quinolinate_PRibosylTrfase_N"/>
</dbReference>
<gene>
    <name evidence="8" type="ORF">A9B99_00095</name>
</gene>
<dbReference type="Proteomes" id="UP000078225">
    <property type="component" value="Unassembled WGS sequence"/>
</dbReference>
<dbReference type="AlphaFoldDB" id="A0A1B7LA20"/>
<evidence type="ECO:0000256" key="4">
    <source>
        <dbReference type="ARBA" id="ARBA00022679"/>
    </source>
</evidence>
<evidence type="ECO:0000313" key="8">
    <source>
        <dbReference type="EMBL" id="OAT79178.1"/>
    </source>
</evidence>
<evidence type="ECO:0000256" key="2">
    <source>
        <dbReference type="ARBA" id="ARBA00019205"/>
    </source>
</evidence>
<dbReference type="InterPro" id="IPR027277">
    <property type="entry name" value="NadC/ModD"/>
</dbReference>
<dbReference type="EMBL" id="LYRP01000001">
    <property type="protein sequence ID" value="OAT79178.1"/>
    <property type="molecule type" value="Genomic_DNA"/>
</dbReference>
<dbReference type="InterPro" id="IPR006242">
    <property type="entry name" value="ModD"/>
</dbReference>
<dbReference type="Pfam" id="PF01729">
    <property type="entry name" value="QRPTase_C"/>
    <property type="match status" value="1"/>
</dbReference>
<dbReference type="GO" id="GO:0005737">
    <property type="term" value="C:cytoplasm"/>
    <property type="evidence" value="ECO:0007669"/>
    <property type="project" value="TreeGrafter"/>
</dbReference>
<dbReference type="Gene3D" id="3.90.1170.20">
    <property type="entry name" value="Quinolinate phosphoribosyl transferase, N-terminal domain"/>
    <property type="match status" value="1"/>
</dbReference>
<dbReference type="SUPFAM" id="SSF54675">
    <property type="entry name" value="Nicotinate/Quinolinate PRTase N-terminal domain-like"/>
    <property type="match status" value="1"/>
</dbReference>
<dbReference type="SUPFAM" id="SSF51690">
    <property type="entry name" value="Nicotinate/Quinolinate PRTase C-terminal domain-like"/>
    <property type="match status" value="1"/>
</dbReference>
<dbReference type="GO" id="GO:0009435">
    <property type="term" value="P:NAD+ biosynthetic process"/>
    <property type="evidence" value="ECO:0007669"/>
    <property type="project" value="InterPro"/>
</dbReference>
<comment type="similarity">
    <text evidence="1 5">Belongs to the NadC/ModD family.</text>
</comment>
<evidence type="ECO:0000313" key="9">
    <source>
        <dbReference type="Proteomes" id="UP000078225"/>
    </source>
</evidence>
<dbReference type="STRING" id="1691903.A9B99_00095"/>
<keyword evidence="4 5" id="KW-0808">Transferase</keyword>
<evidence type="ECO:0000256" key="3">
    <source>
        <dbReference type="ARBA" id="ARBA00022676"/>
    </source>
</evidence>
<dbReference type="Pfam" id="PF02749">
    <property type="entry name" value="QRPTase_N"/>
    <property type="match status" value="1"/>
</dbReference>
<organism evidence="8 9">
    <name type="scientific">Mangrovibacter phragmitis</name>
    <dbReference type="NCBI Taxonomy" id="1691903"/>
    <lineage>
        <taxon>Bacteria</taxon>
        <taxon>Pseudomonadati</taxon>
        <taxon>Pseudomonadota</taxon>
        <taxon>Gammaproteobacteria</taxon>
        <taxon>Enterobacterales</taxon>
        <taxon>Enterobacteriaceae</taxon>
        <taxon>Mangrovibacter</taxon>
    </lineage>
</organism>
<evidence type="ECO:0000256" key="5">
    <source>
        <dbReference type="PIRNR" id="PIRNR006250"/>
    </source>
</evidence>
<evidence type="ECO:0000256" key="1">
    <source>
        <dbReference type="ARBA" id="ARBA00009400"/>
    </source>
</evidence>
<dbReference type="Gene3D" id="3.20.20.70">
    <property type="entry name" value="Aldolase class I"/>
    <property type="match status" value="1"/>
</dbReference>
<keyword evidence="3 5" id="KW-0328">Glycosyltransferase</keyword>
<name>A0A1B7LA20_9ENTR</name>
<sequence length="276" mass="29793">MDRVLSDESILQLLHDDAPWGDLTTSLLIPATVSARVEFRARFPMTLCATEEAARMFELKGASLVFLQPSGSQLAPGDPILSVSGRAQTLLTVWKSAQVIVEWASGIASAARAMVDGAQGIPVACTRKQVPGTKALSIKAVHAGGAVMHRCGVSESILVFAEHRQFFHTCSGKTLFQLKQRAPEHRAIVEVHDIEDAMHWAQSGAEILQLDKFSPSDIRLCKTHIEKAGLATRLGIAGGINPGNIHEFVAAGADFIVTSWPYYASPKDVQVNFIAQ</sequence>
<feature type="domain" description="Quinolinate phosphoribosyl transferase N-terminal" evidence="7">
    <location>
        <begin position="22"/>
        <end position="105"/>
    </location>
</feature>
<evidence type="ECO:0000259" key="6">
    <source>
        <dbReference type="Pfam" id="PF01729"/>
    </source>
</evidence>
<dbReference type="InterPro" id="IPR036068">
    <property type="entry name" value="Nicotinate_pribotase-like_C"/>
</dbReference>
<reference evidence="9" key="1">
    <citation type="submission" date="2016-05" db="EMBL/GenBank/DDBJ databases">
        <authorList>
            <person name="Behera P."/>
            <person name="Vaishampayan P."/>
            <person name="Singh N."/>
            <person name="Raina V."/>
            <person name="Suar M."/>
            <person name="Pattnaik A."/>
            <person name="Rastogi G."/>
        </authorList>
    </citation>
    <scope>NUCLEOTIDE SEQUENCE [LARGE SCALE GENOMIC DNA]</scope>
    <source>
        <strain evidence="9">MP23</strain>
    </source>
</reference>
<dbReference type="PANTHER" id="PTHR32179">
    <property type="entry name" value="NICOTINATE-NUCLEOTIDE PYROPHOSPHORYLASE [CARBOXYLATING]"/>
    <property type="match status" value="1"/>
</dbReference>
<dbReference type="PIRSF" id="PIRSF006250">
    <property type="entry name" value="NadC_ModD"/>
    <property type="match status" value="1"/>
</dbReference>
<dbReference type="NCBIfam" id="TIGR01334">
    <property type="entry name" value="modD"/>
    <property type="match status" value="1"/>
</dbReference>
<dbReference type="PANTHER" id="PTHR32179:SF4">
    <property type="entry name" value="PYROPHOSPHORYLASE MODD-RELATED"/>
    <property type="match status" value="1"/>
</dbReference>
<comment type="caution">
    <text evidence="8">The sequence shown here is derived from an EMBL/GenBank/DDBJ whole genome shotgun (WGS) entry which is preliminary data.</text>
</comment>
<proteinExistence type="inferred from homology"/>
<dbReference type="InterPro" id="IPR037128">
    <property type="entry name" value="Quinolinate_PRibosylTase_N_sf"/>
</dbReference>
<feature type="domain" description="Quinolinate phosphoribosyl transferase C-terminal" evidence="6">
    <location>
        <begin position="107"/>
        <end position="269"/>
    </location>
</feature>
<evidence type="ECO:0000259" key="7">
    <source>
        <dbReference type="Pfam" id="PF02749"/>
    </source>
</evidence>